<evidence type="ECO:0000256" key="4">
    <source>
        <dbReference type="ARBA" id="ARBA00022737"/>
    </source>
</evidence>
<evidence type="ECO:0000256" key="11">
    <source>
        <dbReference type="ARBA" id="ARBA00067609"/>
    </source>
</evidence>
<dbReference type="GO" id="GO:0051082">
    <property type="term" value="F:unfolded protein binding"/>
    <property type="evidence" value="ECO:0007669"/>
    <property type="project" value="InterPro"/>
</dbReference>
<evidence type="ECO:0000256" key="12">
    <source>
        <dbReference type="PROSITE-ProRule" id="PRU00546"/>
    </source>
</evidence>
<evidence type="ECO:0000256" key="1">
    <source>
        <dbReference type="ARBA" id="ARBA00022490"/>
    </source>
</evidence>
<accession>A0A0M2UZV4</accession>
<evidence type="ECO:0000256" key="8">
    <source>
        <dbReference type="ARBA" id="ARBA00023186"/>
    </source>
</evidence>
<dbReference type="Proteomes" id="UP000034954">
    <property type="component" value="Unassembled WGS sequence"/>
</dbReference>
<dbReference type="GO" id="GO:0008270">
    <property type="term" value="F:zinc ion binding"/>
    <property type="evidence" value="ECO:0007669"/>
    <property type="project" value="UniProtKB-KW"/>
</dbReference>
<evidence type="ECO:0000256" key="7">
    <source>
        <dbReference type="ARBA" id="ARBA00023016"/>
    </source>
</evidence>
<evidence type="ECO:0000256" key="6">
    <source>
        <dbReference type="ARBA" id="ARBA00022833"/>
    </source>
</evidence>
<gene>
    <name evidence="15" type="ORF">BROFUL_00161</name>
</gene>
<dbReference type="InterPro" id="IPR036410">
    <property type="entry name" value="HSP_DnaJ_Cys-rich_dom_sf"/>
</dbReference>
<keyword evidence="6 12" id="KW-0862">Zinc</keyword>
<dbReference type="SUPFAM" id="SSF46565">
    <property type="entry name" value="Chaperone J-domain"/>
    <property type="match status" value="1"/>
</dbReference>
<feature type="domain" description="J" evidence="13">
    <location>
        <begin position="4"/>
        <end position="69"/>
    </location>
</feature>
<sequence>MEEDFYKILGVDRNASGEEIKKAYRKIALKYHPDRNPGNKEAEQIFKKAAEAYGVLGDPDKKRKYDQFGMDGLKGTGAPGYSTFEDIFDAFGDIFGGGSIFEDFFGGGRARGKAARKGASLKCDIEVDFKDVATGVEKKIELTKREVCDVCRGSGARDGTSPAVCPYCRGKGEVQQSQGFFTLRTTCPKCHGAGKIIESPCAKCGGSGRCPKKSIISIQVPPGVEDSTG</sequence>
<evidence type="ECO:0000313" key="16">
    <source>
        <dbReference type="Proteomes" id="UP000034954"/>
    </source>
</evidence>
<dbReference type="SUPFAM" id="SSF57938">
    <property type="entry name" value="DnaJ/Hsp40 cysteine-rich domain"/>
    <property type="match status" value="1"/>
</dbReference>
<comment type="similarity">
    <text evidence="10">Belongs to the DnaJ family.</text>
</comment>
<evidence type="ECO:0000313" key="15">
    <source>
        <dbReference type="EMBL" id="KKO21115.1"/>
    </source>
</evidence>
<dbReference type="EMBL" id="LAQJ01000017">
    <property type="protein sequence ID" value="KKO21115.1"/>
    <property type="molecule type" value="Genomic_DNA"/>
</dbReference>
<dbReference type="GO" id="GO:0005737">
    <property type="term" value="C:cytoplasm"/>
    <property type="evidence" value="ECO:0007669"/>
    <property type="project" value="TreeGrafter"/>
</dbReference>
<dbReference type="AlphaFoldDB" id="A0A0M2UZV4"/>
<dbReference type="PROSITE" id="PS51188">
    <property type="entry name" value="ZF_CR"/>
    <property type="match status" value="1"/>
</dbReference>
<dbReference type="InterPro" id="IPR001623">
    <property type="entry name" value="DnaJ_domain"/>
</dbReference>
<keyword evidence="8" id="KW-0143">Chaperone</keyword>
<dbReference type="PANTHER" id="PTHR43096">
    <property type="entry name" value="DNAJ HOMOLOG 1, MITOCHONDRIAL-RELATED"/>
    <property type="match status" value="1"/>
</dbReference>
<keyword evidence="2" id="KW-0235">DNA replication</keyword>
<keyword evidence="5 12" id="KW-0863">Zinc-finger</keyword>
<comment type="caution">
    <text evidence="15">The sequence shown here is derived from an EMBL/GenBank/DDBJ whole genome shotgun (WGS) entry which is preliminary data.</text>
</comment>
<dbReference type="PROSITE" id="PS50076">
    <property type="entry name" value="DNAJ_2"/>
    <property type="match status" value="1"/>
</dbReference>
<feature type="domain" description="CR-type" evidence="14">
    <location>
        <begin position="135"/>
        <end position="213"/>
    </location>
</feature>
<evidence type="ECO:0000256" key="2">
    <source>
        <dbReference type="ARBA" id="ARBA00022705"/>
    </source>
</evidence>
<proteinExistence type="inferred from homology"/>
<keyword evidence="3 12" id="KW-0479">Metal-binding</keyword>
<reference evidence="15 16" key="1">
    <citation type="journal article" date="2013" name="BMC Microbiol.">
        <title>Identification of the type II cytochrome c maturation pathway in anammox bacteria by comparative genomics.</title>
        <authorList>
            <person name="Ferousi C."/>
            <person name="Speth D.R."/>
            <person name="Reimann J."/>
            <person name="Op den Camp H.J."/>
            <person name="Allen J.W."/>
            <person name="Keltjens J.T."/>
            <person name="Jetten M.S."/>
        </authorList>
    </citation>
    <scope>NUCLEOTIDE SEQUENCE [LARGE SCALE GENOMIC DNA]</scope>
    <source>
        <strain evidence="15">RU1</strain>
    </source>
</reference>
<evidence type="ECO:0000259" key="14">
    <source>
        <dbReference type="PROSITE" id="PS51188"/>
    </source>
</evidence>
<dbReference type="FunFam" id="2.10.230.10:FF:000002">
    <property type="entry name" value="Molecular chaperone DnaJ"/>
    <property type="match status" value="1"/>
</dbReference>
<evidence type="ECO:0000256" key="3">
    <source>
        <dbReference type="ARBA" id="ARBA00022723"/>
    </source>
</evidence>
<dbReference type="Pfam" id="PF00684">
    <property type="entry name" value="DnaJ_CXXCXGXG"/>
    <property type="match status" value="1"/>
</dbReference>
<dbReference type="InterPro" id="IPR001305">
    <property type="entry name" value="HSP_DnaJ_Cys-rich_dom"/>
</dbReference>
<dbReference type="PRINTS" id="PR00625">
    <property type="entry name" value="JDOMAIN"/>
</dbReference>
<dbReference type="PANTHER" id="PTHR43096:SF48">
    <property type="entry name" value="CHAPERONE PROTEIN DNAJ"/>
    <property type="match status" value="1"/>
</dbReference>
<dbReference type="Gene3D" id="2.60.260.20">
    <property type="entry name" value="Urease metallochaperone UreE, N-terminal domain"/>
    <property type="match status" value="1"/>
</dbReference>
<keyword evidence="7" id="KW-0346">Stress response</keyword>
<organism evidence="15 16">
    <name type="scientific">Candidatus Brocadia fulgida</name>
    <dbReference type="NCBI Taxonomy" id="380242"/>
    <lineage>
        <taxon>Bacteria</taxon>
        <taxon>Pseudomonadati</taxon>
        <taxon>Planctomycetota</taxon>
        <taxon>Candidatus Brocadiia</taxon>
        <taxon>Candidatus Brocadiales</taxon>
        <taxon>Candidatus Brocadiaceae</taxon>
        <taxon>Candidatus Brocadia</taxon>
    </lineage>
</organism>
<feature type="zinc finger region" description="CR-type" evidence="12">
    <location>
        <begin position="135"/>
        <end position="213"/>
    </location>
</feature>
<evidence type="ECO:0000256" key="5">
    <source>
        <dbReference type="ARBA" id="ARBA00022771"/>
    </source>
</evidence>
<dbReference type="FunFam" id="1.10.287.110:FF:000034">
    <property type="entry name" value="Chaperone protein DnaJ"/>
    <property type="match status" value="1"/>
</dbReference>
<comment type="function">
    <text evidence="9">Participates actively in the response to hyperosmotic and heat shock by preventing the aggregation of stress-denatured proteins and by disaggregating proteins, also in an autonomous, DnaK-independent fashion. Unfolded proteins bind initially to DnaJ; upon interaction with the DnaJ-bound protein, DnaK hydrolyzes its bound ATP, resulting in the formation of a stable complex. GrpE releases ADP from DnaK; ATP binding to DnaK triggers the release of the substrate protein, thus completing the reaction cycle. Several rounds of ATP-dependent interactions between DnaJ, DnaK and GrpE are required for fully efficient folding. Also involved, together with DnaK and GrpE, in the DNA replication of plasmids through activation of initiation proteins.</text>
</comment>
<dbReference type="CDD" id="cd10719">
    <property type="entry name" value="DnaJ_zf"/>
    <property type="match status" value="1"/>
</dbReference>
<keyword evidence="4" id="KW-0677">Repeat</keyword>
<dbReference type="GO" id="GO:0031072">
    <property type="term" value="F:heat shock protein binding"/>
    <property type="evidence" value="ECO:0007669"/>
    <property type="project" value="InterPro"/>
</dbReference>
<keyword evidence="1" id="KW-0963">Cytoplasm</keyword>
<protein>
    <recommendedName>
        <fullName evidence="11">Chaperone protein DnaJ</fullName>
    </recommendedName>
</protein>
<evidence type="ECO:0000259" key="13">
    <source>
        <dbReference type="PROSITE" id="PS50076"/>
    </source>
</evidence>
<keyword evidence="16" id="KW-1185">Reference proteome</keyword>
<name>A0A0M2UZV4_9BACT</name>
<dbReference type="Gene3D" id="1.10.287.110">
    <property type="entry name" value="DnaJ domain"/>
    <property type="match status" value="1"/>
</dbReference>
<dbReference type="Gene3D" id="2.10.230.10">
    <property type="entry name" value="Heat shock protein DnaJ, cysteine-rich domain"/>
    <property type="match status" value="1"/>
</dbReference>
<dbReference type="InterPro" id="IPR036869">
    <property type="entry name" value="J_dom_sf"/>
</dbReference>
<dbReference type="InterPro" id="IPR008971">
    <property type="entry name" value="HSP40/DnaJ_pept-bd"/>
</dbReference>
<dbReference type="SMART" id="SM00271">
    <property type="entry name" value="DnaJ"/>
    <property type="match status" value="1"/>
</dbReference>
<dbReference type="CDD" id="cd06257">
    <property type="entry name" value="DnaJ"/>
    <property type="match status" value="1"/>
</dbReference>
<dbReference type="GO" id="GO:0042026">
    <property type="term" value="P:protein refolding"/>
    <property type="evidence" value="ECO:0007669"/>
    <property type="project" value="TreeGrafter"/>
</dbReference>
<evidence type="ECO:0000256" key="10">
    <source>
        <dbReference type="ARBA" id="ARBA00061004"/>
    </source>
</evidence>
<dbReference type="GO" id="GO:0006260">
    <property type="term" value="P:DNA replication"/>
    <property type="evidence" value="ECO:0007669"/>
    <property type="project" value="UniProtKB-KW"/>
</dbReference>
<dbReference type="Pfam" id="PF00226">
    <property type="entry name" value="DnaJ"/>
    <property type="match status" value="1"/>
</dbReference>
<dbReference type="SUPFAM" id="SSF49493">
    <property type="entry name" value="HSP40/DnaJ peptide-binding domain"/>
    <property type="match status" value="1"/>
</dbReference>
<dbReference type="PATRIC" id="fig|380242.3.peg.199"/>
<evidence type="ECO:0000256" key="9">
    <source>
        <dbReference type="ARBA" id="ARBA00053423"/>
    </source>
</evidence>